<reference evidence="2 3" key="1">
    <citation type="journal article" date="2014" name="Genome Biol. Evol.">
        <title>Comparative genomics and transcriptomics analyses reveal divergent lifestyle features of nematode endoparasitic fungus Hirsutella minnesotensis.</title>
        <authorList>
            <person name="Lai Y."/>
            <person name="Liu K."/>
            <person name="Zhang X."/>
            <person name="Zhang X."/>
            <person name="Li K."/>
            <person name="Wang N."/>
            <person name="Shu C."/>
            <person name="Wu Y."/>
            <person name="Wang C."/>
            <person name="Bushley K.E."/>
            <person name="Xiang M."/>
            <person name="Liu X."/>
        </authorList>
    </citation>
    <scope>NUCLEOTIDE SEQUENCE [LARGE SCALE GENOMIC DNA]</scope>
    <source>
        <strain evidence="2 3">3608</strain>
    </source>
</reference>
<dbReference type="CDD" id="cd12148">
    <property type="entry name" value="fungal_TF_MHR"/>
    <property type="match status" value="1"/>
</dbReference>
<dbReference type="InterPro" id="IPR053187">
    <property type="entry name" value="Notoamide_regulator"/>
</dbReference>
<protein>
    <recommendedName>
        <fullName evidence="4">Transcription factor domain-containing protein</fullName>
    </recommendedName>
</protein>
<dbReference type="PANTHER" id="PTHR47256:SF3">
    <property type="entry name" value="ZN(II)2CYS6 TRANSCRIPTION FACTOR (EUROFUNG)"/>
    <property type="match status" value="1"/>
</dbReference>
<gene>
    <name evidence="2" type="ORF">HIM_03506</name>
</gene>
<feature type="region of interest" description="Disordered" evidence="1">
    <location>
        <begin position="205"/>
        <end position="234"/>
    </location>
</feature>
<evidence type="ECO:0000313" key="3">
    <source>
        <dbReference type="Proteomes" id="UP000054481"/>
    </source>
</evidence>
<evidence type="ECO:0008006" key="4">
    <source>
        <dbReference type="Google" id="ProtNLM"/>
    </source>
</evidence>
<dbReference type="EMBL" id="KQ030508">
    <property type="protein sequence ID" value="KJZ77185.1"/>
    <property type="molecule type" value="Genomic_DNA"/>
</dbReference>
<sequence length="728" mass="81028">MGNKHPTLLPAPPPGMDLTSFPSRPELYPRVSKRQPVRAACNNCRLKKTKVHNAVLNIDSVYLILTFGRYQHAIACQYTTANENETSSMALKSHIKSLETRLQKHADILQSLRSAPECDALDLLRRLRASSQLSSALASIKGSMATGYRPSELLTARAMLPPTHSSVEFELTLLHEIVYPGLLPLDIGNIDIDHMLRAAPRTTHQLMSPADDGGKRLQPGPTTPSPRDQLGPPVAPRYCDDRLRCLRLDYWTTIPISDSFAASAHSLYLETEHPLLCFFDANLVIGDLVHQRHDFCTPFLVSALLYTACQCYTSVDINAISYSNAFFSEATKLKRAERSSNNPANLAAMMQFGFGCTMSGEEDLVFENFKDVRRKAAEMSLFGVQVTAKQLETFRALPPDRLRESAHIAWGAYNSLSLHSMFFHEKPIPFPPQLPIPGETRQATDGQFTPWAPHPLPEYMGDTFVAISKISTISQDVLTVYTDESGSAGTSQGSLAFAESKFQELLASADDFSKRMMQNTQSPAHVLVFFGFFHGLVLDIFRPFTKSMRSKRLETFSALNSFPEEVFSASVNQLKRLLFTYVSQLQPSLYSLIFGTSVLHINNVLLRGADTFEARFYFLLCMGYMKKMHTRYPVCADIMRAHLTMALENTVVTSAEAQQLLDDIKSGGLHHMGADKAITTCIVDFDRALTGSSGARAHAMAQRLTTCLYSTNLHEAGITTEIWRRGLT</sequence>
<evidence type="ECO:0000313" key="2">
    <source>
        <dbReference type="EMBL" id="KJZ77185.1"/>
    </source>
</evidence>
<name>A0A0F7ZQG0_9HYPO</name>
<organism evidence="2 3">
    <name type="scientific">Hirsutella minnesotensis 3608</name>
    <dbReference type="NCBI Taxonomy" id="1043627"/>
    <lineage>
        <taxon>Eukaryota</taxon>
        <taxon>Fungi</taxon>
        <taxon>Dikarya</taxon>
        <taxon>Ascomycota</taxon>
        <taxon>Pezizomycotina</taxon>
        <taxon>Sordariomycetes</taxon>
        <taxon>Hypocreomycetidae</taxon>
        <taxon>Hypocreales</taxon>
        <taxon>Ophiocordycipitaceae</taxon>
        <taxon>Hirsutella</taxon>
    </lineage>
</organism>
<dbReference type="AlphaFoldDB" id="A0A0F7ZQG0"/>
<dbReference type="Proteomes" id="UP000054481">
    <property type="component" value="Unassembled WGS sequence"/>
</dbReference>
<evidence type="ECO:0000256" key="1">
    <source>
        <dbReference type="SAM" id="MobiDB-lite"/>
    </source>
</evidence>
<dbReference type="OrthoDB" id="10261408at2759"/>
<proteinExistence type="predicted"/>
<dbReference type="PANTHER" id="PTHR47256">
    <property type="entry name" value="ZN(II)2CYS6 TRANSCRIPTION FACTOR (EUROFUNG)-RELATED"/>
    <property type="match status" value="1"/>
</dbReference>
<keyword evidence="3" id="KW-1185">Reference proteome</keyword>
<accession>A0A0F7ZQG0</accession>